<feature type="transmembrane region" description="Helical" evidence="7">
    <location>
        <begin position="395"/>
        <end position="413"/>
    </location>
</feature>
<dbReference type="InterPro" id="IPR006726">
    <property type="entry name" value="PHBA_efflux_AaeB/fusaric-R"/>
</dbReference>
<accession>A0A6S7BGF1</accession>
<evidence type="ECO:0000256" key="3">
    <source>
        <dbReference type="ARBA" id="ARBA00022475"/>
    </source>
</evidence>
<dbReference type="PANTHER" id="PTHR30509">
    <property type="entry name" value="P-HYDROXYBENZOIC ACID EFFLUX PUMP SUBUNIT-RELATED"/>
    <property type="match status" value="1"/>
</dbReference>
<dbReference type="AlphaFoldDB" id="A0A6S7BGF1"/>
<sequence>MALPTTRDWIFSIKTFSASMLALYIALKLELPRPYWAMATVYIVSNPFVGATTSKALYRTLGTMLGAAASVALVPPLVETPYLLSAAIALWMGIMLYLSITDRTARAYVFLLAGYTLPLIAFPTVTDPTTVFDVAITRTEEIVLGICCASVVNMTILPNRLAPVLAERTRAWFRDAAFYATETLAGHPIDKDILTCRQRMAVTLNGLELLLSQLSHDHTRPDIVRQTHELRGRMGILLPIISSLSDPLRVLREGGFAGKDAVNTVVADIAKWIDATRQQPDAQSELDVHRSAELLRAALARIEPPRDALHSWEFALVSSLLVRIRMLVDLWQDCICLHQAIAADDIAGWTPQFRHWRVGGVARFFDHGILSFSTLTAMAAVFLASVLWIESGWQDGAVGVSLAAVACCFFAALDDPASGVFKFFVSGAVSIVTAGLYLFLVLPNMHDFTMLVIVFAVPFICVGTLMPHPRFSLMATLVALNTATFISIQSAYEADFQVFLNGNTSALVGLLFAYVWIRVTRPFGAELAARRLIRSSWGDVVSAASPDPVPAPQPMSARMLDRLLQLLPRLPVDDEAHPLSSDSFRDMRAGLNTIDLKIEREQVSPSLRPAIDRVLQALREHFENRIARNARITPPTALLNAIDAALGDVVRASLAGASLDSMHTLISLRLAVFPNTPPPASLNLEARP</sequence>
<feature type="transmembrane region" description="Helical" evidence="7">
    <location>
        <begin position="448"/>
        <end position="466"/>
    </location>
</feature>
<evidence type="ECO:0000256" key="1">
    <source>
        <dbReference type="ARBA" id="ARBA00004651"/>
    </source>
</evidence>
<feature type="transmembrane region" description="Helical" evidence="7">
    <location>
        <begin position="498"/>
        <end position="517"/>
    </location>
</feature>
<dbReference type="GO" id="GO:0005886">
    <property type="term" value="C:plasma membrane"/>
    <property type="evidence" value="ECO:0007669"/>
    <property type="project" value="UniProtKB-SubCell"/>
</dbReference>
<comment type="subcellular location">
    <subcellularLocation>
        <location evidence="1">Cell membrane</location>
        <topology evidence="1">Multi-pass membrane protein</topology>
    </subcellularLocation>
</comment>
<name>A0A6S7BGF1_9BURK</name>
<proteinExistence type="predicted"/>
<evidence type="ECO:0000256" key="5">
    <source>
        <dbReference type="ARBA" id="ARBA00022989"/>
    </source>
</evidence>
<protein>
    <submittedName>
        <fullName evidence="8">p-hydroxybenzoic acid efflux pump subunit AaeB</fullName>
    </submittedName>
</protein>
<evidence type="ECO:0000256" key="2">
    <source>
        <dbReference type="ARBA" id="ARBA00022448"/>
    </source>
</evidence>
<dbReference type="GO" id="GO:0022857">
    <property type="term" value="F:transmembrane transporter activity"/>
    <property type="evidence" value="ECO:0007669"/>
    <property type="project" value="InterPro"/>
</dbReference>
<keyword evidence="9" id="KW-1185">Reference proteome</keyword>
<dbReference type="PANTHER" id="PTHR30509:SF9">
    <property type="entry name" value="MULTIDRUG RESISTANCE PROTEIN MDTO"/>
    <property type="match status" value="1"/>
</dbReference>
<feature type="transmembrane region" description="Helical" evidence="7">
    <location>
        <begin position="473"/>
        <end position="492"/>
    </location>
</feature>
<feature type="transmembrane region" description="Helical" evidence="7">
    <location>
        <begin position="364"/>
        <end position="389"/>
    </location>
</feature>
<evidence type="ECO:0000313" key="8">
    <source>
        <dbReference type="EMBL" id="CAB3799501.1"/>
    </source>
</evidence>
<dbReference type="Proteomes" id="UP000494115">
    <property type="component" value="Unassembled WGS sequence"/>
</dbReference>
<reference evidence="8 9" key="1">
    <citation type="submission" date="2020-04" db="EMBL/GenBank/DDBJ databases">
        <authorList>
            <person name="De Canck E."/>
        </authorList>
    </citation>
    <scope>NUCLEOTIDE SEQUENCE [LARGE SCALE GENOMIC DNA]</scope>
    <source>
        <strain evidence="8 9">LMG 28138</strain>
    </source>
</reference>
<gene>
    <name evidence="8" type="primary">aaeB_1</name>
    <name evidence="8" type="ORF">LMG28138_04661</name>
</gene>
<evidence type="ECO:0000256" key="7">
    <source>
        <dbReference type="SAM" id="Phobius"/>
    </source>
</evidence>
<keyword evidence="6 7" id="KW-0472">Membrane</keyword>
<keyword evidence="4 7" id="KW-0812">Transmembrane</keyword>
<keyword evidence="3" id="KW-1003">Cell membrane</keyword>
<feature type="transmembrane region" description="Helical" evidence="7">
    <location>
        <begin position="420"/>
        <end position="442"/>
    </location>
</feature>
<evidence type="ECO:0000256" key="4">
    <source>
        <dbReference type="ARBA" id="ARBA00022692"/>
    </source>
</evidence>
<organism evidence="8 9">
    <name type="scientific">Pararobbsia alpina</name>
    <dbReference type="NCBI Taxonomy" id="621374"/>
    <lineage>
        <taxon>Bacteria</taxon>
        <taxon>Pseudomonadati</taxon>
        <taxon>Pseudomonadota</taxon>
        <taxon>Betaproteobacteria</taxon>
        <taxon>Burkholderiales</taxon>
        <taxon>Burkholderiaceae</taxon>
        <taxon>Pararobbsia</taxon>
    </lineage>
</organism>
<feature type="transmembrane region" description="Helical" evidence="7">
    <location>
        <begin position="105"/>
        <end position="122"/>
    </location>
</feature>
<dbReference type="EMBL" id="CADIKM010000033">
    <property type="protein sequence ID" value="CAB3799501.1"/>
    <property type="molecule type" value="Genomic_DNA"/>
</dbReference>
<keyword evidence="2" id="KW-0813">Transport</keyword>
<feature type="transmembrane region" description="Helical" evidence="7">
    <location>
        <begin position="80"/>
        <end position="98"/>
    </location>
</feature>
<dbReference type="Pfam" id="PF04632">
    <property type="entry name" value="FUSC"/>
    <property type="match status" value="1"/>
</dbReference>
<dbReference type="RefSeq" id="WP_175107298.1">
    <property type="nucleotide sequence ID" value="NZ_CADIKM010000033.1"/>
</dbReference>
<feature type="transmembrane region" description="Helical" evidence="7">
    <location>
        <begin position="56"/>
        <end position="74"/>
    </location>
</feature>
<evidence type="ECO:0000256" key="6">
    <source>
        <dbReference type="ARBA" id="ARBA00023136"/>
    </source>
</evidence>
<evidence type="ECO:0000313" key="9">
    <source>
        <dbReference type="Proteomes" id="UP000494115"/>
    </source>
</evidence>
<keyword evidence="5 7" id="KW-1133">Transmembrane helix</keyword>